<dbReference type="Gene3D" id="3.20.20.140">
    <property type="entry name" value="Metal-dependent hydrolases"/>
    <property type="match status" value="1"/>
</dbReference>
<evidence type="ECO:0000313" key="1">
    <source>
        <dbReference type="EMBL" id="HCT57378.1"/>
    </source>
</evidence>
<reference evidence="1 2" key="1">
    <citation type="journal article" date="2018" name="Nat. Biotechnol.">
        <title>A standardized bacterial taxonomy based on genome phylogeny substantially revises the tree of life.</title>
        <authorList>
            <person name="Parks D.H."/>
            <person name="Chuvochina M."/>
            <person name="Waite D.W."/>
            <person name="Rinke C."/>
            <person name="Skarshewski A."/>
            <person name="Chaumeil P.A."/>
            <person name="Hugenholtz P."/>
        </authorList>
    </citation>
    <scope>NUCLEOTIDE SEQUENCE [LARGE SCALE GENOMIC DNA]</scope>
    <source>
        <strain evidence="1">UBA8844</strain>
    </source>
</reference>
<dbReference type="EMBL" id="DPIY01000009">
    <property type="protein sequence ID" value="HCT57378.1"/>
    <property type="molecule type" value="Genomic_DNA"/>
</dbReference>
<sequence length="266" mass="30042">MSTTALPIDVSAWIGGYPFRDIPHPEPQILVRVLEREGFSGAWVGHLPSTFFRDPEPGNRTLYATLAPHREHLLPVPLIRPDWPRWEEALRHARDEGAPAVRACPPQWGLGAGHPAMAELAYACGEAGLALHLTVRFEDLRQRHHLDTAGDLSAASVRALARLPESRCRMVVAGGSRELVEEVHWGLTPTEQRRVWYDWHWIWGPPEDHFAHLVRTLGPERLTWSSWWPLRLTQQARALVDLLPADLSQCEPYFADGRSIAEDARG</sequence>
<evidence type="ECO:0008006" key="3">
    <source>
        <dbReference type="Google" id="ProtNLM"/>
    </source>
</evidence>
<evidence type="ECO:0000313" key="2">
    <source>
        <dbReference type="Proteomes" id="UP000264071"/>
    </source>
</evidence>
<gene>
    <name evidence="1" type="ORF">DGD08_09235</name>
</gene>
<proteinExistence type="predicted"/>
<name>A0A3D4V9R3_9BACT</name>
<organism evidence="1 2">
    <name type="scientific">Gemmatimonas aurantiaca</name>
    <dbReference type="NCBI Taxonomy" id="173480"/>
    <lineage>
        <taxon>Bacteria</taxon>
        <taxon>Pseudomonadati</taxon>
        <taxon>Gemmatimonadota</taxon>
        <taxon>Gemmatimonadia</taxon>
        <taxon>Gemmatimonadales</taxon>
        <taxon>Gemmatimonadaceae</taxon>
        <taxon>Gemmatimonas</taxon>
    </lineage>
</organism>
<dbReference type="SUPFAM" id="SSF51556">
    <property type="entry name" value="Metallo-dependent hydrolases"/>
    <property type="match status" value="1"/>
</dbReference>
<accession>A0A3D4V9R3</accession>
<protein>
    <recommendedName>
        <fullName evidence="3">Amidohydrolase-related domain-containing protein</fullName>
    </recommendedName>
</protein>
<dbReference type="InterPro" id="IPR032466">
    <property type="entry name" value="Metal_Hydrolase"/>
</dbReference>
<comment type="caution">
    <text evidence="1">The sequence shown here is derived from an EMBL/GenBank/DDBJ whole genome shotgun (WGS) entry which is preliminary data.</text>
</comment>
<dbReference type="Proteomes" id="UP000264071">
    <property type="component" value="Unassembled WGS sequence"/>
</dbReference>
<dbReference type="AlphaFoldDB" id="A0A3D4V9R3"/>